<dbReference type="InterPro" id="IPR052911">
    <property type="entry name" value="Corrinoid_activation_enz"/>
</dbReference>
<dbReference type="InterPro" id="IPR001041">
    <property type="entry name" value="2Fe-2S_ferredoxin-type"/>
</dbReference>
<keyword evidence="3" id="KW-1185">Reference proteome</keyword>
<dbReference type="InterPro" id="IPR027980">
    <property type="entry name" value="RACo_C"/>
</dbReference>
<dbReference type="OrthoDB" id="9810588at2"/>
<protein>
    <submittedName>
        <fullName evidence="2">Drug:proton antiporter</fullName>
    </submittedName>
</protein>
<organism evidence="2 3">
    <name type="scientific">Pseudothioclava arenosa</name>
    <dbReference type="NCBI Taxonomy" id="1795308"/>
    <lineage>
        <taxon>Bacteria</taxon>
        <taxon>Pseudomonadati</taxon>
        <taxon>Pseudomonadota</taxon>
        <taxon>Alphaproteobacteria</taxon>
        <taxon>Rhodobacterales</taxon>
        <taxon>Paracoccaceae</taxon>
        <taxon>Pseudothioclava</taxon>
    </lineage>
</organism>
<dbReference type="Gene3D" id="3.10.20.30">
    <property type="match status" value="1"/>
</dbReference>
<dbReference type="InterPro" id="IPR012675">
    <property type="entry name" value="Beta-grasp_dom_sf"/>
</dbReference>
<name>A0A2A4CSU1_9RHOB</name>
<dbReference type="Proteomes" id="UP000243507">
    <property type="component" value="Unassembled WGS sequence"/>
</dbReference>
<dbReference type="EMBL" id="NTJD01000003">
    <property type="protein sequence ID" value="PCD77219.1"/>
    <property type="molecule type" value="Genomic_DNA"/>
</dbReference>
<dbReference type="InterPro" id="IPR042259">
    <property type="entry name" value="Raco-like_middle_sf"/>
</dbReference>
<comment type="caution">
    <text evidence="2">The sequence shown here is derived from an EMBL/GenBank/DDBJ whole genome shotgun (WGS) entry which is preliminary data.</text>
</comment>
<dbReference type="InterPro" id="IPR040506">
    <property type="entry name" value="RACo_linker"/>
</dbReference>
<reference evidence="2 3" key="1">
    <citation type="submission" date="2017-09" db="EMBL/GenBank/DDBJ databases">
        <title>A multilocus sequence analysis scheme for characterization of bacteria in the genus Thioclava.</title>
        <authorList>
            <person name="Liu Y."/>
            <person name="Shao Z."/>
        </authorList>
    </citation>
    <scope>NUCLEOTIDE SEQUENCE [LARGE SCALE GENOMIC DNA]</scope>
    <source>
        <strain evidence="2 3">CAU 1312</strain>
    </source>
</reference>
<feature type="domain" description="2Fe-2S ferredoxin-type" evidence="1">
    <location>
        <begin position="5"/>
        <end position="109"/>
    </location>
</feature>
<dbReference type="Pfam" id="PF17650">
    <property type="entry name" value="RACo_linker"/>
    <property type="match status" value="1"/>
</dbReference>
<evidence type="ECO:0000313" key="2">
    <source>
        <dbReference type="EMBL" id="PCD77219.1"/>
    </source>
</evidence>
<dbReference type="AlphaFoldDB" id="A0A2A4CSU1"/>
<gene>
    <name evidence="2" type="ORF">CLN94_05505</name>
</gene>
<dbReference type="Pfam" id="PF14574">
    <property type="entry name" value="RACo_C_ter"/>
    <property type="match status" value="1"/>
</dbReference>
<dbReference type="RefSeq" id="WP_096431966.1">
    <property type="nucleotide sequence ID" value="NZ_NTJD01000003.1"/>
</dbReference>
<dbReference type="GO" id="GO:0051536">
    <property type="term" value="F:iron-sulfur cluster binding"/>
    <property type="evidence" value="ECO:0007669"/>
    <property type="project" value="InterPro"/>
</dbReference>
<dbReference type="PROSITE" id="PS51085">
    <property type="entry name" value="2FE2S_FER_2"/>
    <property type="match status" value="1"/>
</dbReference>
<evidence type="ECO:0000313" key="3">
    <source>
        <dbReference type="Proteomes" id="UP000243507"/>
    </source>
</evidence>
<evidence type="ECO:0000259" key="1">
    <source>
        <dbReference type="PROSITE" id="PS51085"/>
    </source>
</evidence>
<dbReference type="Gene3D" id="3.30.420.480">
    <property type="entry name" value="Domain of unknown function (DUF4445)"/>
    <property type="match status" value="1"/>
</dbReference>
<dbReference type="PANTHER" id="PTHR42895">
    <property type="entry name" value="IRON-SULFUR CLUSTER-BINDING PROTEIN-RELATED"/>
    <property type="match status" value="1"/>
</dbReference>
<proteinExistence type="predicted"/>
<dbReference type="CDD" id="cd00207">
    <property type="entry name" value="fer2"/>
    <property type="match status" value="1"/>
</dbReference>
<sequence>MSDDALVIFTPSGKRGRVAKGTSVLAAARKLGVDLDSVCGGRGICSKCQVAPGVGEFPKHGLSVAPDALSPINAVEERYDRIRGLKPGRRLGCQACIQSDVVIDVPPESQVHRQVIRKSATERAMEMDPATRAVFVEVPEPRMDEPSGDFQRLARVLEDDWGIEGAEAAPALLRTLQPVLRKGGWQATVAVHDARDGRPPQVLAVWPGLREAPLYGLAIDLGSTTIAGHLVSLTDGAVLASSGLMNPQIRFGEDLMSRVSYAMMNPGGAAEMTAAVQAALADLARALAEEAGVEPEAIVEATVVCNPVMHHLLLGIDPVELGQAPFALATSEALALAATEIGLTSIAPAARVYILPLIAGHVGADAAAVALSEAPETREDLSLIVDVGTNAEIILGNNQRVLACSSPTGPAFEGAQISSGQRAAPGAIERIEIDPVTKEPRFRIIGNDHWSDTPEFGTPEITGICGSGIIEAVAEMRMAGIVDASGLIGSAEQVGSPRMTATGRTHEYVIHDASPSGPRITVTQGDIRAIQLAKSALYAGARLLMDEMGVERVDRVVLAGAFGAHISPKHAMVLGMIPDVPLDQVSSAGNAAGTGARMALCSIKARRHIERQVKRITKIETAIEPRFQEHFVAANALPHATDPFPELSKVVTLPEVSFNTGGDGGAGGGRRRRRG</sequence>
<accession>A0A2A4CSU1</accession>
<dbReference type="Pfam" id="PF17651">
    <property type="entry name" value="Raco_middle"/>
    <property type="match status" value="1"/>
</dbReference>
<dbReference type="Gene3D" id="3.10.20.880">
    <property type="match status" value="1"/>
</dbReference>
<dbReference type="InterPro" id="IPR036010">
    <property type="entry name" value="2Fe-2S_ferredoxin-like_sf"/>
</dbReference>
<dbReference type="SUPFAM" id="SSF54292">
    <property type="entry name" value="2Fe-2S ferredoxin-like"/>
    <property type="match status" value="1"/>
</dbReference>
<dbReference type="PANTHER" id="PTHR42895:SF2">
    <property type="entry name" value="IRON-SULFUR CLUSTER PROTEIN"/>
    <property type="match status" value="1"/>
</dbReference>
<dbReference type="InterPro" id="IPR041414">
    <property type="entry name" value="Raco-like_middle"/>
</dbReference>